<dbReference type="AlphaFoldDB" id="A0A0F4PV29"/>
<reference evidence="2 3" key="1">
    <citation type="journal article" date="2015" name="BMC Genomics">
        <title>Genome mining reveals unlocked bioactive potential of marine Gram-negative bacteria.</title>
        <authorList>
            <person name="Machado H."/>
            <person name="Sonnenschein E.C."/>
            <person name="Melchiorsen J."/>
            <person name="Gram L."/>
        </authorList>
    </citation>
    <scope>NUCLEOTIDE SEQUENCE [LARGE SCALE GENOMIC DNA]</scope>
    <source>
        <strain evidence="2 3">S3137</strain>
    </source>
</reference>
<dbReference type="InterPro" id="IPR002925">
    <property type="entry name" value="Dienelactn_hydro"/>
</dbReference>
<dbReference type="OrthoDB" id="8478808at2"/>
<dbReference type="EMBL" id="JXXZ01000003">
    <property type="protein sequence ID" value="KJZ01435.1"/>
    <property type="molecule type" value="Genomic_DNA"/>
</dbReference>
<comment type="caution">
    <text evidence="2">The sequence shown here is derived from an EMBL/GenBank/DDBJ whole genome shotgun (WGS) entry which is preliminary data.</text>
</comment>
<dbReference type="eggNOG" id="COG0412">
    <property type="taxonomic scope" value="Bacteria"/>
</dbReference>
<dbReference type="PATRIC" id="fig|151081.8.peg.857"/>
<sequence>MMAKLLLLSDIFSKTQATQALAKSLDATLLCANDTALPATQQHQAYQQFIAKGGHDEYLRRVMQAMERFRQVDVIGFSAGASAAWRAISQSRNVSRALLFYPTQIRHHVDLVPSCNTDIIFARHESAFDVKQLMATLSHPRTHCHRSAYEHGFMNPLASSSSAQARDYGNALIAQWRRPD</sequence>
<evidence type="ECO:0000313" key="2">
    <source>
        <dbReference type="EMBL" id="KJZ01435.1"/>
    </source>
</evidence>
<dbReference type="Proteomes" id="UP000033664">
    <property type="component" value="Unassembled WGS sequence"/>
</dbReference>
<accession>A0A0F4PV29</accession>
<proteinExistence type="predicted"/>
<name>A0A0F4PV29_9GAMM</name>
<dbReference type="GeneID" id="58227640"/>
<organism evidence="2 3">
    <name type="scientific">Pseudoalteromonas ruthenica</name>
    <dbReference type="NCBI Taxonomy" id="151081"/>
    <lineage>
        <taxon>Bacteria</taxon>
        <taxon>Pseudomonadati</taxon>
        <taxon>Pseudomonadota</taxon>
        <taxon>Gammaproteobacteria</taxon>
        <taxon>Alteromonadales</taxon>
        <taxon>Pseudoalteromonadaceae</taxon>
        <taxon>Pseudoalteromonas</taxon>
    </lineage>
</organism>
<dbReference type="InterPro" id="IPR029058">
    <property type="entry name" value="AB_hydrolase_fold"/>
</dbReference>
<dbReference type="SUPFAM" id="SSF53474">
    <property type="entry name" value="alpha/beta-Hydrolases"/>
    <property type="match status" value="1"/>
</dbReference>
<dbReference type="Pfam" id="PF01738">
    <property type="entry name" value="DLH"/>
    <property type="match status" value="1"/>
</dbReference>
<evidence type="ECO:0000313" key="3">
    <source>
        <dbReference type="Proteomes" id="UP000033664"/>
    </source>
</evidence>
<dbReference type="Gene3D" id="3.40.50.1820">
    <property type="entry name" value="alpha/beta hydrolase"/>
    <property type="match status" value="1"/>
</dbReference>
<dbReference type="GO" id="GO:0016787">
    <property type="term" value="F:hydrolase activity"/>
    <property type="evidence" value="ECO:0007669"/>
    <property type="project" value="InterPro"/>
</dbReference>
<evidence type="ECO:0000259" key="1">
    <source>
        <dbReference type="Pfam" id="PF01738"/>
    </source>
</evidence>
<feature type="domain" description="Dienelactone hydrolase" evidence="1">
    <location>
        <begin position="42"/>
        <end position="171"/>
    </location>
</feature>
<dbReference type="RefSeq" id="WP_045978642.1">
    <property type="nucleotide sequence ID" value="NZ_JXXY01000004.1"/>
</dbReference>
<gene>
    <name evidence="2" type="ORF">TW72_03960</name>
</gene>
<keyword evidence="3" id="KW-1185">Reference proteome</keyword>
<protein>
    <recommendedName>
        <fullName evidence="1">Dienelactone hydrolase domain-containing protein</fullName>
    </recommendedName>
</protein>